<dbReference type="RefSeq" id="WP_138221570.1">
    <property type="nucleotide sequence ID" value="NZ_VAUO01000017.1"/>
</dbReference>
<dbReference type="InterPro" id="IPR010744">
    <property type="entry name" value="Phage_CI_N"/>
</dbReference>
<name>A0A5R8YLT6_9PSED</name>
<evidence type="ECO:0000259" key="1">
    <source>
        <dbReference type="Pfam" id="PF07022"/>
    </source>
</evidence>
<proteinExistence type="predicted"/>
<dbReference type="GO" id="GO:0045892">
    <property type="term" value="P:negative regulation of DNA-templated transcription"/>
    <property type="evidence" value="ECO:0007669"/>
    <property type="project" value="InterPro"/>
</dbReference>
<sequence>MSTHSLPAVLARLKLMTGTQSDAELSRALSISPQTLSSWKVRESIPYAFCVALAQQQGCSLDWLLLGHTAANTAPDNDGHWEQEILEQLRVLPADDRRAVALFIRDKQRIQHLQWQLARLTGDLATAGTP</sequence>
<evidence type="ECO:0000313" key="3">
    <source>
        <dbReference type="Proteomes" id="UP000309819"/>
    </source>
</evidence>
<gene>
    <name evidence="2" type="ORF">FEM01_22040</name>
</gene>
<dbReference type="Proteomes" id="UP000309819">
    <property type="component" value="Unassembled WGS sequence"/>
</dbReference>
<dbReference type="Gene3D" id="1.10.260.40">
    <property type="entry name" value="lambda repressor-like DNA-binding domains"/>
    <property type="match status" value="1"/>
</dbReference>
<protein>
    <submittedName>
        <fullName evidence="2">Bacteriophage CI repressor</fullName>
    </submittedName>
</protein>
<evidence type="ECO:0000313" key="2">
    <source>
        <dbReference type="EMBL" id="TLP54410.1"/>
    </source>
</evidence>
<reference evidence="2 3" key="1">
    <citation type="submission" date="2019-05" db="EMBL/GenBank/DDBJ databases">
        <title>Pseudomonas sp. SC006 isolated from lettuce that can produce HBGAs.</title>
        <authorList>
            <person name="Wang D."/>
            <person name="Liao N."/>
            <person name="Liu D."/>
            <person name="Zhang Z."/>
            <person name="Zou S."/>
        </authorList>
    </citation>
    <scope>NUCLEOTIDE SEQUENCE [LARGE SCALE GENOMIC DNA]</scope>
    <source>
        <strain evidence="2 3">SC006</strain>
    </source>
</reference>
<dbReference type="EMBL" id="VAUO01000017">
    <property type="protein sequence ID" value="TLP54410.1"/>
    <property type="molecule type" value="Genomic_DNA"/>
</dbReference>
<feature type="domain" description="Bacteriophage CI repressor N-terminal" evidence="1">
    <location>
        <begin position="8"/>
        <end position="68"/>
    </location>
</feature>
<dbReference type="OrthoDB" id="7012374at2"/>
<dbReference type="GO" id="GO:0003677">
    <property type="term" value="F:DNA binding"/>
    <property type="evidence" value="ECO:0007669"/>
    <property type="project" value="InterPro"/>
</dbReference>
<dbReference type="AlphaFoldDB" id="A0A5R8YLT6"/>
<accession>A0A5R8YLT6</accession>
<organism evidence="2 3">
    <name type="scientific">Pseudomonas mosselii</name>
    <dbReference type="NCBI Taxonomy" id="78327"/>
    <lineage>
        <taxon>Bacteria</taxon>
        <taxon>Pseudomonadati</taxon>
        <taxon>Pseudomonadota</taxon>
        <taxon>Gammaproteobacteria</taxon>
        <taxon>Pseudomonadales</taxon>
        <taxon>Pseudomonadaceae</taxon>
        <taxon>Pseudomonas</taxon>
    </lineage>
</organism>
<comment type="caution">
    <text evidence="2">The sequence shown here is derived from an EMBL/GenBank/DDBJ whole genome shotgun (WGS) entry which is preliminary data.</text>
</comment>
<keyword evidence="3" id="KW-1185">Reference proteome</keyword>
<dbReference type="InterPro" id="IPR010982">
    <property type="entry name" value="Lambda_DNA-bd_dom_sf"/>
</dbReference>
<dbReference type="Pfam" id="PF07022">
    <property type="entry name" value="Phage_CI_repr"/>
    <property type="match status" value="1"/>
</dbReference>